<evidence type="ECO:0000256" key="1">
    <source>
        <dbReference type="PROSITE-ProRule" id="PRU00325"/>
    </source>
</evidence>
<dbReference type="InterPro" id="IPR011335">
    <property type="entry name" value="Restrct_endonuc-II-like"/>
</dbReference>
<sequence length="271" mass="30935">MPSQYGRQTADGSTHWFVYHYHPLRMALINLSVIVEVFSDEISVFKKGENCLESGHVLEVQFDGSLKMIRGRVLASMKKKSYQVEINLTEGFNIERVQCDCARGQYKCHHICAILLYANKNFSKTDTVCQWKTPTSSTEISASVSELFPKTQYRATNRPVDEADKEFFFNELKGLNRFSGYFWILSPEQQHVPVPTEMKSFARILERSKNSSGVILKGNVVENFKTSSREIFEIAKLTCGQNQNPMWHQMRLGRLTASNFGAVLGAGQRER</sequence>
<protein>
    <recommendedName>
        <fullName evidence="2">SWIM-type domain-containing protein</fullName>
    </recommendedName>
</protein>
<dbReference type="PANTHER" id="PTHR39953:SF1">
    <property type="entry name" value="RE54151P"/>
    <property type="match status" value="1"/>
</dbReference>
<dbReference type="SUPFAM" id="SSF52980">
    <property type="entry name" value="Restriction endonuclease-like"/>
    <property type="match status" value="1"/>
</dbReference>
<dbReference type="EMBL" id="JAVRBK010000002">
    <property type="protein sequence ID" value="KAK5648177.1"/>
    <property type="molecule type" value="Genomic_DNA"/>
</dbReference>
<evidence type="ECO:0000313" key="4">
    <source>
        <dbReference type="Proteomes" id="UP001329430"/>
    </source>
</evidence>
<reference evidence="3 4" key="1">
    <citation type="journal article" date="2024" name="Insects">
        <title>An Improved Chromosome-Level Genome Assembly of the Firefly Pyrocoelia pectoralis.</title>
        <authorList>
            <person name="Fu X."/>
            <person name="Meyer-Rochow V.B."/>
            <person name="Ballantyne L."/>
            <person name="Zhu X."/>
        </authorList>
    </citation>
    <scope>NUCLEOTIDE SEQUENCE [LARGE SCALE GENOMIC DNA]</scope>
    <source>
        <strain evidence="3">XCY_ONT2</strain>
    </source>
</reference>
<dbReference type="PROSITE" id="PS50966">
    <property type="entry name" value="ZF_SWIM"/>
    <property type="match status" value="1"/>
</dbReference>
<name>A0AAN7VHI5_9COLE</name>
<gene>
    <name evidence="3" type="ORF">RI129_003069</name>
</gene>
<proteinExistence type="predicted"/>
<keyword evidence="1" id="KW-0863">Zinc-finger</keyword>
<keyword evidence="4" id="KW-1185">Reference proteome</keyword>
<dbReference type="Gene3D" id="3.90.320.10">
    <property type="match status" value="1"/>
</dbReference>
<accession>A0AAN7VHI5</accession>
<dbReference type="GO" id="GO:0006281">
    <property type="term" value="P:DNA repair"/>
    <property type="evidence" value="ECO:0007669"/>
    <property type="project" value="UniProtKB-ARBA"/>
</dbReference>
<dbReference type="InterPro" id="IPR007527">
    <property type="entry name" value="Znf_SWIM"/>
</dbReference>
<dbReference type="Pfam" id="PF04434">
    <property type="entry name" value="SWIM"/>
    <property type="match status" value="1"/>
</dbReference>
<dbReference type="GO" id="GO:0008270">
    <property type="term" value="F:zinc ion binding"/>
    <property type="evidence" value="ECO:0007669"/>
    <property type="project" value="UniProtKB-KW"/>
</dbReference>
<dbReference type="InterPro" id="IPR011604">
    <property type="entry name" value="PDDEXK-like_dom_sf"/>
</dbReference>
<comment type="caution">
    <text evidence="3">The sequence shown here is derived from an EMBL/GenBank/DDBJ whole genome shotgun (WGS) entry which is preliminary data.</text>
</comment>
<evidence type="ECO:0000259" key="2">
    <source>
        <dbReference type="PROSITE" id="PS50966"/>
    </source>
</evidence>
<keyword evidence="1" id="KW-0862">Zinc</keyword>
<dbReference type="AlphaFoldDB" id="A0AAN7VHI5"/>
<dbReference type="PANTHER" id="PTHR39953">
    <property type="entry name" value="RE54151P"/>
    <property type="match status" value="1"/>
</dbReference>
<keyword evidence="1" id="KW-0479">Metal-binding</keyword>
<evidence type="ECO:0000313" key="3">
    <source>
        <dbReference type="EMBL" id="KAK5648177.1"/>
    </source>
</evidence>
<dbReference type="Proteomes" id="UP001329430">
    <property type="component" value="Chromosome 2"/>
</dbReference>
<feature type="domain" description="SWIM-type" evidence="2">
    <location>
        <begin position="82"/>
        <end position="119"/>
    </location>
</feature>
<organism evidence="3 4">
    <name type="scientific">Pyrocoelia pectoralis</name>
    <dbReference type="NCBI Taxonomy" id="417401"/>
    <lineage>
        <taxon>Eukaryota</taxon>
        <taxon>Metazoa</taxon>
        <taxon>Ecdysozoa</taxon>
        <taxon>Arthropoda</taxon>
        <taxon>Hexapoda</taxon>
        <taxon>Insecta</taxon>
        <taxon>Pterygota</taxon>
        <taxon>Neoptera</taxon>
        <taxon>Endopterygota</taxon>
        <taxon>Coleoptera</taxon>
        <taxon>Polyphaga</taxon>
        <taxon>Elateriformia</taxon>
        <taxon>Elateroidea</taxon>
        <taxon>Lampyridae</taxon>
        <taxon>Lampyrinae</taxon>
        <taxon>Pyrocoelia</taxon>
    </lineage>
</organism>